<evidence type="ECO:0000313" key="2">
    <source>
        <dbReference type="Proteomes" id="UP000834503"/>
    </source>
</evidence>
<dbReference type="AlphaFoldDB" id="A0A9N8CVT1"/>
<accession>A0A9N8CVT1</accession>
<organism evidence="1 2">
    <name type="scientific">Citrobacter werkmanii</name>
    <dbReference type="NCBI Taxonomy" id="67827"/>
    <lineage>
        <taxon>Bacteria</taxon>
        <taxon>Pseudomonadati</taxon>
        <taxon>Pseudomonadota</taxon>
        <taxon>Gammaproteobacteria</taxon>
        <taxon>Enterobacterales</taxon>
        <taxon>Enterobacteriaceae</taxon>
        <taxon>Citrobacter</taxon>
        <taxon>Citrobacter freundii complex</taxon>
    </lineage>
</organism>
<comment type="caution">
    <text evidence="1">The sequence shown here is derived from an EMBL/GenBank/DDBJ whole genome shotgun (WGS) entry which is preliminary data.</text>
</comment>
<evidence type="ECO:0000313" key="1">
    <source>
        <dbReference type="EMBL" id="CAB5614381.1"/>
    </source>
</evidence>
<proteinExistence type="predicted"/>
<gene>
    <name evidence="1" type="ORF">GHA_05942</name>
</gene>
<dbReference type="Proteomes" id="UP000834503">
    <property type="component" value="Unassembled WGS sequence"/>
</dbReference>
<reference evidence="1" key="1">
    <citation type="submission" date="2020-05" db="EMBL/GenBank/DDBJ databases">
        <authorList>
            <person name="Delgado-Blas J."/>
        </authorList>
    </citation>
    <scope>NUCLEOTIDE SEQUENCE</scope>
    <source>
        <strain evidence="1">BB1459</strain>
    </source>
</reference>
<sequence length="69" mass="7898">MKMELNPHGIINTPLPGLLKQLNQHAIMSRFSNCQMKLHITDLVIVRNCPLLLQLQSAAHFYDIFTGRL</sequence>
<name>A0A9N8CVT1_9ENTR</name>
<dbReference type="EMBL" id="CAHPQX010000142">
    <property type="protein sequence ID" value="CAB5614381.1"/>
    <property type="molecule type" value="Genomic_DNA"/>
</dbReference>
<protein>
    <submittedName>
        <fullName evidence="1">Uncharacterized protein</fullName>
    </submittedName>
</protein>